<keyword evidence="1 4" id="KW-0479">Metal-binding</keyword>
<dbReference type="OMA" id="ICERTML"/>
<reference evidence="9" key="2">
    <citation type="submission" date="2009-11" db="EMBL/GenBank/DDBJ databases">
        <title>The Genome Sequence of Allomyces macrogynus strain ATCC 38327.</title>
        <authorList>
            <consortium name="The Broad Institute Genome Sequencing Platform"/>
            <person name="Russ C."/>
            <person name="Cuomo C."/>
            <person name="Shea T."/>
            <person name="Young S.K."/>
            <person name="Zeng Q."/>
            <person name="Koehrsen M."/>
            <person name="Haas B."/>
            <person name="Borodovsky M."/>
            <person name="Guigo R."/>
            <person name="Alvarado L."/>
            <person name="Berlin A."/>
            <person name="Borenstein D."/>
            <person name="Chen Z."/>
            <person name="Engels R."/>
            <person name="Freedman E."/>
            <person name="Gellesch M."/>
            <person name="Goldberg J."/>
            <person name="Griggs A."/>
            <person name="Gujja S."/>
            <person name="Heiman D."/>
            <person name="Hepburn T."/>
            <person name="Howarth C."/>
            <person name="Jen D."/>
            <person name="Larson L."/>
            <person name="Lewis B."/>
            <person name="Mehta T."/>
            <person name="Park D."/>
            <person name="Pearson M."/>
            <person name="Roberts A."/>
            <person name="Saif S."/>
            <person name="Shenoy N."/>
            <person name="Sisk P."/>
            <person name="Stolte C."/>
            <person name="Sykes S."/>
            <person name="Walk T."/>
            <person name="White J."/>
            <person name="Yandava C."/>
            <person name="Burger G."/>
            <person name="Gray M.W."/>
            <person name="Holland P.W.H."/>
            <person name="King N."/>
            <person name="Lang F.B.F."/>
            <person name="Roger A.J."/>
            <person name="Ruiz-Trillo I."/>
            <person name="Lander E."/>
            <person name="Nusbaum C."/>
        </authorList>
    </citation>
    <scope>NUCLEOTIDE SEQUENCE [LARGE SCALE GENOMIC DNA]</scope>
    <source>
        <strain evidence="9">ATCC 38327</strain>
    </source>
</reference>
<evidence type="ECO:0000256" key="5">
    <source>
        <dbReference type="RuleBase" id="RU363067"/>
    </source>
</evidence>
<evidence type="ECO:0000256" key="4">
    <source>
        <dbReference type="PIRSR" id="PIRSR623088-3"/>
    </source>
</evidence>
<feature type="binding site" evidence="4">
    <location>
        <position position="76"/>
    </location>
    <ligand>
        <name>Zn(2+)</name>
        <dbReference type="ChEBI" id="CHEBI:29105"/>
        <label>1</label>
    </ligand>
</feature>
<feature type="binding site" evidence="4">
    <location>
        <position position="77"/>
    </location>
    <ligand>
        <name>Zn(2+)</name>
        <dbReference type="ChEBI" id="CHEBI:29105"/>
        <label>1</label>
    </ligand>
</feature>
<proteinExistence type="inferred from homology"/>
<dbReference type="STRING" id="578462.A0A0L0SDH4"/>
<feature type="domain" description="PDEase" evidence="7">
    <location>
        <begin position="1"/>
        <end position="343"/>
    </location>
</feature>
<dbReference type="InterPro" id="IPR036971">
    <property type="entry name" value="PDEase_catalytic_dom_sf"/>
</dbReference>
<dbReference type="InterPro" id="IPR002073">
    <property type="entry name" value="PDEase_catalytic_dom"/>
</dbReference>
<dbReference type="GO" id="GO:0004114">
    <property type="term" value="F:3',5'-cyclic-nucleotide phosphodiesterase activity"/>
    <property type="evidence" value="ECO:0007669"/>
    <property type="project" value="InterPro"/>
</dbReference>
<keyword evidence="2 5" id="KW-0378">Hydrolase</keyword>
<dbReference type="PANTHER" id="PTHR11347">
    <property type="entry name" value="CYCLIC NUCLEOTIDE PHOSPHODIESTERASE"/>
    <property type="match status" value="1"/>
</dbReference>
<dbReference type="EMBL" id="GG745336">
    <property type="protein sequence ID" value="KNE60477.1"/>
    <property type="molecule type" value="Genomic_DNA"/>
</dbReference>
<gene>
    <name evidence="8" type="ORF">AMAG_05863</name>
</gene>
<dbReference type="Pfam" id="PF00233">
    <property type="entry name" value="PDEase_I"/>
    <property type="match status" value="1"/>
</dbReference>
<dbReference type="eggNOG" id="KOG3689">
    <property type="taxonomic scope" value="Eukaryota"/>
</dbReference>
<feature type="binding site" evidence="4">
    <location>
        <position position="249"/>
    </location>
    <ligand>
        <name>Zn(2+)</name>
        <dbReference type="ChEBI" id="CHEBI:29105"/>
        <label>1</label>
    </ligand>
</feature>
<dbReference type="VEuPathDB" id="FungiDB:AMAG_05863"/>
<dbReference type="AlphaFoldDB" id="A0A0L0SDH4"/>
<dbReference type="PROSITE" id="PS51845">
    <property type="entry name" value="PDEASE_I_2"/>
    <property type="match status" value="1"/>
</dbReference>
<feature type="binding site" evidence="4">
    <location>
        <position position="77"/>
    </location>
    <ligand>
        <name>Zn(2+)</name>
        <dbReference type="ChEBI" id="CHEBI:29105"/>
        <label>2</label>
    </ligand>
</feature>
<evidence type="ECO:0000256" key="6">
    <source>
        <dbReference type="SAM" id="MobiDB-lite"/>
    </source>
</evidence>
<evidence type="ECO:0000313" key="8">
    <source>
        <dbReference type="EMBL" id="KNE60477.1"/>
    </source>
</evidence>
<feature type="compositionally biased region" description="Low complexity" evidence="6">
    <location>
        <begin position="369"/>
        <end position="395"/>
    </location>
</feature>
<evidence type="ECO:0000313" key="9">
    <source>
        <dbReference type="Proteomes" id="UP000054350"/>
    </source>
</evidence>
<name>A0A0L0SDH4_ALLM3</name>
<dbReference type="Proteomes" id="UP000054350">
    <property type="component" value="Unassembled WGS sequence"/>
</dbReference>
<evidence type="ECO:0000256" key="3">
    <source>
        <dbReference type="PIRSR" id="PIRSR623088-1"/>
    </source>
</evidence>
<feature type="region of interest" description="Disordered" evidence="6">
    <location>
        <begin position="465"/>
        <end position="490"/>
    </location>
</feature>
<feature type="region of interest" description="Disordered" evidence="6">
    <location>
        <begin position="341"/>
        <end position="399"/>
    </location>
</feature>
<feature type="compositionally biased region" description="Low complexity" evidence="6">
    <location>
        <begin position="430"/>
        <end position="449"/>
    </location>
</feature>
<dbReference type="InterPro" id="IPR023088">
    <property type="entry name" value="PDEase"/>
</dbReference>
<dbReference type="Gene3D" id="1.10.1300.10">
    <property type="entry name" value="3'5'-cyclic nucleotide phosphodiesterase, catalytic domain"/>
    <property type="match status" value="1"/>
</dbReference>
<accession>A0A0L0SDH4</accession>
<dbReference type="SUPFAM" id="SSF109604">
    <property type="entry name" value="HD-domain/PDEase-like"/>
    <property type="match status" value="1"/>
</dbReference>
<dbReference type="EC" id="3.1.4.-" evidence="5"/>
<dbReference type="PROSITE" id="PS00126">
    <property type="entry name" value="PDEASE_I_1"/>
    <property type="match status" value="1"/>
</dbReference>
<reference evidence="8 9" key="1">
    <citation type="submission" date="2009-11" db="EMBL/GenBank/DDBJ databases">
        <title>Annotation of Allomyces macrogynus ATCC 38327.</title>
        <authorList>
            <consortium name="The Broad Institute Genome Sequencing Platform"/>
            <person name="Russ C."/>
            <person name="Cuomo C."/>
            <person name="Burger G."/>
            <person name="Gray M.W."/>
            <person name="Holland P.W.H."/>
            <person name="King N."/>
            <person name="Lang F.B.F."/>
            <person name="Roger A.J."/>
            <person name="Ruiz-Trillo I."/>
            <person name="Young S.K."/>
            <person name="Zeng Q."/>
            <person name="Gargeya S."/>
            <person name="Fitzgerald M."/>
            <person name="Haas B."/>
            <person name="Abouelleil A."/>
            <person name="Alvarado L."/>
            <person name="Arachchi H.M."/>
            <person name="Berlin A."/>
            <person name="Chapman S.B."/>
            <person name="Gearin G."/>
            <person name="Goldberg J."/>
            <person name="Griggs A."/>
            <person name="Gujja S."/>
            <person name="Hansen M."/>
            <person name="Heiman D."/>
            <person name="Howarth C."/>
            <person name="Larimer J."/>
            <person name="Lui A."/>
            <person name="MacDonald P.J.P."/>
            <person name="McCowen C."/>
            <person name="Montmayeur A."/>
            <person name="Murphy C."/>
            <person name="Neiman D."/>
            <person name="Pearson M."/>
            <person name="Priest M."/>
            <person name="Roberts A."/>
            <person name="Saif S."/>
            <person name="Shea T."/>
            <person name="Sisk P."/>
            <person name="Stolte C."/>
            <person name="Sykes S."/>
            <person name="Wortman J."/>
            <person name="Nusbaum C."/>
            <person name="Birren B."/>
        </authorList>
    </citation>
    <scope>NUCLEOTIDE SEQUENCE [LARGE SCALE GENOMIC DNA]</scope>
    <source>
        <strain evidence="8 9">ATCC 38327</strain>
    </source>
</reference>
<feature type="region of interest" description="Disordered" evidence="6">
    <location>
        <begin position="430"/>
        <end position="450"/>
    </location>
</feature>
<evidence type="ECO:0000256" key="2">
    <source>
        <dbReference type="ARBA" id="ARBA00022801"/>
    </source>
</evidence>
<dbReference type="OrthoDB" id="546632at2759"/>
<dbReference type="InterPro" id="IPR023174">
    <property type="entry name" value="PDEase_CS"/>
</dbReference>
<dbReference type="CDD" id="cd00077">
    <property type="entry name" value="HDc"/>
    <property type="match status" value="1"/>
</dbReference>
<dbReference type="PRINTS" id="PR00387">
    <property type="entry name" value="PDIESTERASE1"/>
</dbReference>
<dbReference type="InterPro" id="IPR003607">
    <property type="entry name" value="HD/PDEase_dom"/>
</dbReference>
<evidence type="ECO:0000256" key="1">
    <source>
        <dbReference type="ARBA" id="ARBA00022723"/>
    </source>
</evidence>
<sequence length="551" mass="59069">MARRIGVPHLLGVSYARILQWTMHVESKYVPTNPYHHWQHAVDVALVVYLTLVASGGRDLVTAIEAVTVFIAAICHDMGHPGRNNLYMLHSNDPLAAKYGPDSVLEKYSVDLGHASLAENGMLNALENEEKARFLDLFRDLILATDMAHHFTLVKDLGDLRQRLVEQNQLDDDAVADWMLSPTFQDAGGLPSPILEAVDAPVDALVMRDLSPAPLSVTTPTSSHSTPLLLLPDQPHRHALLACILHAADISNTVRPWPLCKRWADLVLAELFAQGDAERALNLPISPNTDRATCRQARFSLDFSDIIIHPFFALLADAVPGTSALLDQLAENRSLWEQVRDREEGGAAARRTPAAAVRPPPLLTKGACAADTSLPASPSSTAASPVPIASPSSPSRVPYAPTRRVSVAAGTFTIPEQYFSVVTAAVAASSTTSPISPTTPAPTTASPDTAESDFDAVYMAYISRARSRSGSRAPPPGGRRASLDPRRRRTSVWRNAVATGEAPLPPLPAVPTEWKLLPSRPLRSGTIEPGVVREGFVLVPEETGGGGGGVG</sequence>
<feature type="active site" description="Proton donor" evidence="3">
    <location>
        <position position="36"/>
    </location>
</feature>
<feature type="compositionally biased region" description="Low complexity" evidence="6">
    <location>
        <begin position="347"/>
        <end position="357"/>
    </location>
</feature>
<dbReference type="GO" id="GO:0007165">
    <property type="term" value="P:signal transduction"/>
    <property type="evidence" value="ECO:0007669"/>
    <property type="project" value="InterPro"/>
</dbReference>
<feature type="binding site" evidence="4">
    <location>
        <position position="40"/>
    </location>
    <ligand>
        <name>Zn(2+)</name>
        <dbReference type="ChEBI" id="CHEBI:29105"/>
        <label>1</label>
    </ligand>
</feature>
<organism evidence="8 9">
    <name type="scientific">Allomyces macrogynus (strain ATCC 38327)</name>
    <name type="common">Allomyces javanicus var. macrogynus</name>
    <dbReference type="NCBI Taxonomy" id="578462"/>
    <lineage>
        <taxon>Eukaryota</taxon>
        <taxon>Fungi</taxon>
        <taxon>Fungi incertae sedis</taxon>
        <taxon>Blastocladiomycota</taxon>
        <taxon>Blastocladiomycetes</taxon>
        <taxon>Blastocladiales</taxon>
        <taxon>Blastocladiaceae</taxon>
        <taxon>Allomyces</taxon>
    </lineage>
</organism>
<keyword evidence="9" id="KW-1185">Reference proteome</keyword>
<comment type="cofactor">
    <cofactor evidence="5">
        <name>a divalent metal cation</name>
        <dbReference type="ChEBI" id="CHEBI:60240"/>
    </cofactor>
    <text evidence="5">Binds 2 divalent metal cations per subunit. Site 1 may preferentially bind zinc ions, while site 2 has a preference for magnesium and/or manganese ions.</text>
</comment>
<protein>
    <recommendedName>
        <fullName evidence="5">Phosphodiesterase</fullName>
        <ecNumber evidence="5">3.1.4.-</ecNumber>
    </recommendedName>
</protein>
<comment type="similarity">
    <text evidence="5">Belongs to the cyclic nucleotide phosphodiesterase family.</text>
</comment>
<dbReference type="SMART" id="SM00471">
    <property type="entry name" value="HDc"/>
    <property type="match status" value="1"/>
</dbReference>
<evidence type="ECO:0000259" key="7">
    <source>
        <dbReference type="PROSITE" id="PS51845"/>
    </source>
</evidence>
<dbReference type="GO" id="GO:0046872">
    <property type="term" value="F:metal ion binding"/>
    <property type="evidence" value="ECO:0007669"/>
    <property type="project" value="UniProtKB-KW"/>
</dbReference>